<dbReference type="AlphaFoldDB" id="A0A9X2LCC2"/>
<dbReference type="EMBL" id="JANIID010000002">
    <property type="protein sequence ID" value="MCQ8768677.1"/>
    <property type="molecule type" value="Genomic_DNA"/>
</dbReference>
<accession>A0A9X2LCC2</accession>
<feature type="compositionally biased region" description="Low complexity" evidence="1">
    <location>
        <begin position="126"/>
        <end position="151"/>
    </location>
</feature>
<protein>
    <submittedName>
        <fullName evidence="3">CAP domain-containing protein</fullName>
    </submittedName>
</protein>
<dbReference type="SUPFAM" id="SSF55797">
    <property type="entry name" value="PR-1-like"/>
    <property type="match status" value="1"/>
</dbReference>
<evidence type="ECO:0000259" key="2">
    <source>
        <dbReference type="Pfam" id="PF00188"/>
    </source>
</evidence>
<evidence type="ECO:0000256" key="1">
    <source>
        <dbReference type="SAM" id="MobiDB-lite"/>
    </source>
</evidence>
<organism evidence="3 4">
    <name type="scientific">Streptomyces telluris</name>
    <dbReference type="NCBI Taxonomy" id="2720021"/>
    <lineage>
        <taxon>Bacteria</taxon>
        <taxon>Bacillati</taxon>
        <taxon>Actinomycetota</taxon>
        <taxon>Actinomycetes</taxon>
        <taxon>Kitasatosporales</taxon>
        <taxon>Streptomycetaceae</taxon>
        <taxon>Streptomyces</taxon>
    </lineage>
</organism>
<evidence type="ECO:0000313" key="3">
    <source>
        <dbReference type="EMBL" id="MCQ8768677.1"/>
    </source>
</evidence>
<dbReference type="CDD" id="cd05379">
    <property type="entry name" value="CAP_bacterial"/>
    <property type="match status" value="1"/>
</dbReference>
<feature type="compositionally biased region" description="Low complexity" evidence="1">
    <location>
        <begin position="82"/>
        <end position="91"/>
    </location>
</feature>
<dbReference type="InterPro" id="IPR035940">
    <property type="entry name" value="CAP_sf"/>
</dbReference>
<feature type="compositionally biased region" description="Low complexity" evidence="1">
    <location>
        <begin position="98"/>
        <end position="109"/>
    </location>
</feature>
<dbReference type="Proteomes" id="UP001142374">
    <property type="component" value="Unassembled WGS sequence"/>
</dbReference>
<evidence type="ECO:0000313" key="4">
    <source>
        <dbReference type="Proteomes" id="UP001142374"/>
    </source>
</evidence>
<dbReference type="Pfam" id="PF00188">
    <property type="entry name" value="CAP"/>
    <property type="match status" value="1"/>
</dbReference>
<dbReference type="PANTHER" id="PTHR31157">
    <property type="entry name" value="SCP DOMAIN-CONTAINING PROTEIN"/>
    <property type="match status" value="1"/>
</dbReference>
<gene>
    <name evidence="3" type="ORF">NQU55_02605</name>
</gene>
<feature type="region of interest" description="Disordered" evidence="1">
    <location>
        <begin position="30"/>
        <end position="169"/>
    </location>
</feature>
<feature type="domain" description="SCP" evidence="2">
    <location>
        <begin position="184"/>
        <end position="298"/>
    </location>
</feature>
<reference evidence="3" key="1">
    <citation type="submission" date="2022-06" db="EMBL/GenBank/DDBJ databases">
        <title>WGS of actinobacteria.</title>
        <authorList>
            <person name="Thawai C."/>
        </authorList>
    </citation>
    <scope>NUCLEOTIDE SEQUENCE</scope>
    <source>
        <strain evidence="3">AA8</strain>
    </source>
</reference>
<dbReference type="Gene3D" id="3.40.33.10">
    <property type="entry name" value="CAP"/>
    <property type="match status" value="1"/>
</dbReference>
<dbReference type="InterPro" id="IPR014044">
    <property type="entry name" value="CAP_dom"/>
</dbReference>
<proteinExistence type="predicted"/>
<dbReference type="PANTHER" id="PTHR31157:SF1">
    <property type="entry name" value="SCP DOMAIN-CONTAINING PROTEIN"/>
    <property type="match status" value="1"/>
</dbReference>
<dbReference type="RefSeq" id="WP_256789555.1">
    <property type="nucleotide sequence ID" value="NZ_JAATER010000026.1"/>
</dbReference>
<keyword evidence="4" id="KW-1185">Reference proteome</keyword>
<sequence>MRTGLLGASAAMAMGVVAMTSGLFSGGGTLQLGNDGHGGGQVRTEEPPVTEFTRPDAGSSGRGQSHVSRNAERPPAPRGDTAVPVGSASSPSGPPAAPADAAPGQRGAGSDPGSEGRTGPDGGSGDAQAAGDPGREGAAPAPDAQAQAQAQGRTRVADHAQPVGQEQQTADQAALYPSVARQLLALVNQERAKAGLRPLKASARLTGLAQAFSDDMARRGFFNHTDPDGRTPWDRAAKHGIRNLGGENIARGHPDAHAVMDAWMRSAGHRANILNRDYRTLGIGLNTSASGPWWTQDFGY</sequence>
<feature type="compositionally biased region" description="Gly residues" evidence="1">
    <location>
        <begin position="30"/>
        <end position="41"/>
    </location>
</feature>
<name>A0A9X2LCC2_9ACTN</name>
<comment type="caution">
    <text evidence="3">The sequence shown here is derived from an EMBL/GenBank/DDBJ whole genome shotgun (WGS) entry which is preliminary data.</text>
</comment>